<dbReference type="InterPro" id="IPR032816">
    <property type="entry name" value="VTT_dom"/>
</dbReference>
<dbReference type="Proteomes" id="UP000185109">
    <property type="component" value="Plasmid pRsp8C3a"/>
</dbReference>
<dbReference type="GO" id="GO:0005886">
    <property type="term" value="C:plasma membrane"/>
    <property type="evidence" value="ECO:0007669"/>
    <property type="project" value="UniProtKB-SubCell"/>
</dbReference>
<feature type="transmembrane region" description="Helical" evidence="6">
    <location>
        <begin position="147"/>
        <end position="168"/>
    </location>
</feature>
<dbReference type="PANTHER" id="PTHR42709:SF6">
    <property type="entry name" value="UNDECAPRENYL PHOSPHATE TRANSPORTER A"/>
    <property type="match status" value="1"/>
</dbReference>
<geneLocation type="plasmid" evidence="9">
    <name>prsp8c3a</name>
</geneLocation>
<feature type="domain" description="VTT" evidence="7">
    <location>
        <begin position="32"/>
        <end position="162"/>
    </location>
</feature>
<sequence length="212" mass="22567">MDPLGSLIDWIATYGVVGLFAIGLAERFIPALPSYGVLVAIGIAAVDGAWSVPVATIVTTTGSFCGGLALYLLVRALGQNRSVRLLYRTGRLLGLASARIDKTLASFRERERTLIFASQLIPTVRLIAPVVAGLIHADFRRFAGGTVLGITLWNGLFIAAGYFAVLLAPGMSASTLAIKMLVLLIATEALLALTWRVAARCRWRAAPRGSRS</sequence>
<keyword evidence="8" id="KW-0614">Plasmid</keyword>
<feature type="transmembrane region" description="Helical" evidence="6">
    <location>
        <begin position="6"/>
        <end position="25"/>
    </location>
</feature>
<dbReference type="AlphaFoldDB" id="A0A1L5PA35"/>
<evidence type="ECO:0000256" key="5">
    <source>
        <dbReference type="ARBA" id="ARBA00023136"/>
    </source>
</evidence>
<keyword evidence="4 6" id="KW-1133">Transmembrane helix</keyword>
<keyword evidence="5 6" id="KW-0472">Membrane</keyword>
<gene>
    <name evidence="8" type="ORF">AM571_PA00145</name>
</gene>
<evidence type="ECO:0000256" key="2">
    <source>
        <dbReference type="ARBA" id="ARBA00022475"/>
    </source>
</evidence>
<proteinExistence type="predicted"/>
<dbReference type="PANTHER" id="PTHR42709">
    <property type="entry name" value="ALKALINE PHOSPHATASE LIKE PROTEIN"/>
    <property type="match status" value="1"/>
</dbReference>
<dbReference type="InterPro" id="IPR051311">
    <property type="entry name" value="DedA_domain"/>
</dbReference>
<evidence type="ECO:0000256" key="1">
    <source>
        <dbReference type="ARBA" id="ARBA00004651"/>
    </source>
</evidence>
<feature type="transmembrane region" description="Helical" evidence="6">
    <location>
        <begin position="180"/>
        <end position="198"/>
    </location>
</feature>
<reference evidence="8 9" key="1">
    <citation type="submission" date="2016-09" db="EMBL/GenBank/DDBJ databases">
        <title>The complete genome sequences of Rhizobium gallicum, symbiovars gallicum and phaseoli, symbionts associated to common bean (Phaseolus vulgaris).</title>
        <authorList>
            <person name="Bustos P."/>
            <person name="Santamaria R.I."/>
            <person name="Perez-Carrascal O.M."/>
            <person name="Juarez S."/>
            <person name="Lozano L."/>
            <person name="Martinez-Flores I."/>
            <person name="Martinez-Romero E."/>
            <person name="Cevallos M."/>
            <person name="Romero D."/>
            <person name="Davila G."/>
            <person name="Gonzalez V."/>
        </authorList>
    </citation>
    <scope>NUCLEOTIDE SEQUENCE [LARGE SCALE GENOMIC DNA]</scope>
    <source>
        <strain evidence="8 9">8C-3</strain>
        <plasmid evidence="9">Plasmid prsp8c3a</plasmid>
    </source>
</reference>
<evidence type="ECO:0000259" key="7">
    <source>
        <dbReference type="Pfam" id="PF09335"/>
    </source>
</evidence>
<organism evidence="8 9">
    <name type="scientific">Rhizobium etli 8C-3</name>
    <dbReference type="NCBI Taxonomy" id="538025"/>
    <lineage>
        <taxon>Bacteria</taxon>
        <taxon>Pseudomonadati</taxon>
        <taxon>Pseudomonadota</taxon>
        <taxon>Alphaproteobacteria</taxon>
        <taxon>Hyphomicrobiales</taxon>
        <taxon>Rhizobiaceae</taxon>
        <taxon>Rhizobium/Agrobacterium group</taxon>
        <taxon>Rhizobium</taxon>
    </lineage>
</organism>
<accession>A0A1L5PA35</accession>
<evidence type="ECO:0000313" key="8">
    <source>
        <dbReference type="EMBL" id="APO77031.1"/>
    </source>
</evidence>
<evidence type="ECO:0000256" key="3">
    <source>
        <dbReference type="ARBA" id="ARBA00022692"/>
    </source>
</evidence>
<dbReference type="EMBL" id="CP017242">
    <property type="protein sequence ID" value="APO77031.1"/>
    <property type="molecule type" value="Genomic_DNA"/>
</dbReference>
<feature type="transmembrane region" description="Helical" evidence="6">
    <location>
        <begin position="56"/>
        <end position="74"/>
    </location>
</feature>
<evidence type="ECO:0000256" key="4">
    <source>
        <dbReference type="ARBA" id="ARBA00022989"/>
    </source>
</evidence>
<dbReference type="RefSeq" id="WP_074063492.1">
    <property type="nucleotide sequence ID" value="NZ_CP017242.1"/>
</dbReference>
<name>A0A1L5PA35_RHIET</name>
<evidence type="ECO:0000256" key="6">
    <source>
        <dbReference type="SAM" id="Phobius"/>
    </source>
</evidence>
<keyword evidence="3 6" id="KW-0812">Transmembrane</keyword>
<evidence type="ECO:0000313" key="9">
    <source>
        <dbReference type="Proteomes" id="UP000185109"/>
    </source>
</evidence>
<dbReference type="Pfam" id="PF09335">
    <property type="entry name" value="VTT_dom"/>
    <property type="match status" value="1"/>
</dbReference>
<keyword evidence="2" id="KW-1003">Cell membrane</keyword>
<protein>
    <submittedName>
        <fullName evidence="8">SNARE associated domain-containing protein</fullName>
    </submittedName>
</protein>
<comment type="subcellular location">
    <subcellularLocation>
        <location evidence="1">Cell membrane</location>
        <topology evidence="1">Multi-pass membrane protein</topology>
    </subcellularLocation>
</comment>